<name>A0A084XZW4_9PROT</name>
<feature type="region of interest" description="Disordered" evidence="1">
    <location>
        <begin position="77"/>
        <end position="99"/>
    </location>
</feature>
<dbReference type="AlphaFoldDB" id="A0A084XZW4"/>
<proteinExistence type="predicted"/>
<dbReference type="Proteomes" id="UP000019812">
    <property type="component" value="Unassembled WGS sequence"/>
</dbReference>
<gene>
    <name evidence="2" type="ORF">CAPSK01_002600</name>
</gene>
<comment type="caution">
    <text evidence="2">The sequence shown here is derived from an EMBL/GenBank/DDBJ whole genome shotgun (WGS) entry which is preliminary data.</text>
</comment>
<evidence type="ECO:0000256" key="1">
    <source>
        <dbReference type="SAM" id="MobiDB-lite"/>
    </source>
</evidence>
<evidence type="ECO:0000313" key="3">
    <source>
        <dbReference type="Proteomes" id="UP000019812"/>
    </source>
</evidence>
<protein>
    <submittedName>
        <fullName evidence="2">Uncharacterized protein</fullName>
    </submittedName>
</protein>
<accession>A0A084XZW4</accession>
<feature type="compositionally biased region" description="Basic and acidic residues" evidence="1">
    <location>
        <begin position="77"/>
        <end position="98"/>
    </location>
</feature>
<organism evidence="2 3">
    <name type="scientific">Candidatus Accumulibacter vicinus</name>
    <dbReference type="NCBI Taxonomy" id="2954382"/>
    <lineage>
        <taxon>Bacteria</taxon>
        <taxon>Pseudomonadati</taxon>
        <taxon>Pseudomonadota</taxon>
        <taxon>Betaproteobacteria</taxon>
        <taxon>Candidatus Accumulibacter</taxon>
    </lineage>
</organism>
<reference evidence="2 3" key="1">
    <citation type="submission" date="2014-07" db="EMBL/GenBank/DDBJ databases">
        <title>Expanding our view of genomic diversity in Candidatus Accumulibacter clades.</title>
        <authorList>
            <person name="Skennerton C.T."/>
            <person name="Barr J.J."/>
            <person name="Slater F.R."/>
            <person name="Bond P.L."/>
            <person name="Tyson G.W."/>
        </authorList>
    </citation>
    <scope>NUCLEOTIDE SEQUENCE [LARGE SCALE GENOMIC DNA]</scope>
    <source>
        <strain evidence="3">SK-01</strain>
    </source>
</reference>
<dbReference type="EMBL" id="JDSS02000024">
    <property type="protein sequence ID" value="KFB68008.1"/>
    <property type="molecule type" value="Genomic_DNA"/>
</dbReference>
<evidence type="ECO:0000313" key="2">
    <source>
        <dbReference type="EMBL" id="KFB68008.1"/>
    </source>
</evidence>
<sequence length="114" mass="12397">MRLLDCLQGNAGLDAGNARQTQQALHHQLGKHRQIGNHDTQHVVRVATDGEAVRDFRHGRDGVFKGPAGRIVVSFEDHLGKSGDPQAERRGGKQRDIAGDDAIFLEPLDAATDL</sequence>